<accession>A0A3B1AMI7</accession>
<evidence type="ECO:0000313" key="2">
    <source>
        <dbReference type="EMBL" id="VAX01074.1"/>
    </source>
</evidence>
<dbReference type="EMBL" id="UOFR01000082">
    <property type="protein sequence ID" value="VAX01074.1"/>
    <property type="molecule type" value="Genomic_DNA"/>
</dbReference>
<feature type="transmembrane region" description="Helical" evidence="1">
    <location>
        <begin position="214"/>
        <end position="232"/>
    </location>
</feature>
<keyword evidence="1" id="KW-0812">Transmembrane</keyword>
<feature type="transmembrane region" description="Helical" evidence="1">
    <location>
        <begin position="260"/>
        <end position="289"/>
    </location>
</feature>
<feature type="transmembrane region" description="Helical" evidence="1">
    <location>
        <begin position="6"/>
        <end position="26"/>
    </location>
</feature>
<feature type="transmembrane region" description="Helical" evidence="1">
    <location>
        <begin position="136"/>
        <end position="161"/>
    </location>
</feature>
<feature type="transmembrane region" description="Helical" evidence="1">
    <location>
        <begin position="71"/>
        <end position="94"/>
    </location>
</feature>
<gene>
    <name evidence="2" type="ORF">MNBD_GAMMA21-1834</name>
</gene>
<keyword evidence="1" id="KW-0472">Membrane</keyword>
<dbReference type="AlphaFoldDB" id="A0A3B1AMI7"/>
<evidence type="ECO:0000256" key="1">
    <source>
        <dbReference type="SAM" id="Phobius"/>
    </source>
</evidence>
<feature type="transmembrane region" description="Helical" evidence="1">
    <location>
        <begin position="167"/>
        <end position="193"/>
    </location>
</feature>
<name>A0A3B1AMI7_9ZZZZ</name>
<keyword evidence="1" id="KW-1133">Transmembrane helix</keyword>
<sequence length="308" mass="34277">MDFYSITQWIYPVLDLIIMILCFTMLRGRGGIMLGTAFLIMSVFSFSWPISDLLANLYPGDQAEYYYEISTYVGFFTYLISSILIIFGVINISIQLRTNPVSGQVSLQTNNANPYQAPTANIDTSYASYPHNFGNIIFYLIPYTLGLGTISIGLYILFTTYPSDTSLVFILTGLVLILGGSIYLFVIVYRLWAFIINESNRSGLVPSIRTPGQAVGFLFIPLFNFYWVFLVYGKMAVNINAIARQRGATNLMPEGLGVTIPILIVLTIIPYLGFVISLILGLLIVPIFISQAIRMSVSLSQSNQVEST</sequence>
<reference evidence="2" key="1">
    <citation type="submission" date="2018-06" db="EMBL/GenBank/DDBJ databases">
        <authorList>
            <person name="Zhirakovskaya E."/>
        </authorList>
    </citation>
    <scope>NUCLEOTIDE SEQUENCE</scope>
</reference>
<protein>
    <submittedName>
        <fullName evidence="2">Uncharacterized protein</fullName>
    </submittedName>
</protein>
<feature type="transmembrane region" description="Helical" evidence="1">
    <location>
        <begin position="33"/>
        <end position="51"/>
    </location>
</feature>
<organism evidence="2">
    <name type="scientific">hydrothermal vent metagenome</name>
    <dbReference type="NCBI Taxonomy" id="652676"/>
    <lineage>
        <taxon>unclassified sequences</taxon>
        <taxon>metagenomes</taxon>
        <taxon>ecological metagenomes</taxon>
    </lineage>
</organism>
<proteinExistence type="predicted"/>